<dbReference type="AlphaFoldDB" id="A0AAD7MII0"/>
<comment type="caution">
    <text evidence="1">The sequence shown here is derived from an EMBL/GenBank/DDBJ whole genome shotgun (WGS) entry which is preliminary data.</text>
</comment>
<keyword evidence="2" id="KW-1185">Reference proteome</keyword>
<proteinExistence type="predicted"/>
<dbReference type="InterPro" id="IPR001806">
    <property type="entry name" value="Small_GTPase"/>
</dbReference>
<organism evidence="1 2">
    <name type="scientific">Mycena metata</name>
    <dbReference type="NCBI Taxonomy" id="1033252"/>
    <lineage>
        <taxon>Eukaryota</taxon>
        <taxon>Fungi</taxon>
        <taxon>Dikarya</taxon>
        <taxon>Basidiomycota</taxon>
        <taxon>Agaricomycotina</taxon>
        <taxon>Agaricomycetes</taxon>
        <taxon>Agaricomycetidae</taxon>
        <taxon>Agaricales</taxon>
        <taxon>Marasmiineae</taxon>
        <taxon>Mycenaceae</taxon>
        <taxon>Mycena</taxon>
    </lineage>
</organism>
<protein>
    <submittedName>
        <fullName evidence="1">Uncharacterized protein</fullName>
    </submittedName>
</protein>
<reference evidence="1" key="1">
    <citation type="submission" date="2023-03" db="EMBL/GenBank/DDBJ databases">
        <title>Massive genome expansion in bonnet fungi (Mycena s.s.) driven by repeated elements and novel gene families across ecological guilds.</title>
        <authorList>
            <consortium name="Lawrence Berkeley National Laboratory"/>
            <person name="Harder C.B."/>
            <person name="Miyauchi S."/>
            <person name="Viragh M."/>
            <person name="Kuo A."/>
            <person name="Thoen E."/>
            <person name="Andreopoulos B."/>
            <person name="Lu D."/>
            <person name="Skrede I."/>
            <person name="Drula E."/>
            <person name="Henrissat B."/>
            <person name="Morin E."/>
            <person name="Kohler A."/>
            <person name="Barry K."/>
            <person name="LaButti K."/>
            <person name="Morin E."/>
            <person name="Salamov A."/>
            <person name="Lipzen A."/>
            <person name="Mereny Z."/>
            <person name="Hegedus B."/>
            <person name="Baldrian P."/>
            <person name="Stursova M."/>
            <person name="Weitz H."/>
            <person name="Taylor A."/>
            <person name="Grigoriev I.V."/>
            <person name="Nagy L.G."/>
            <person name="Martin F."/>
            <person name="Kauserud H."/>
        </authorList>
    </citation>
    <scope>NUCLEOTIDE SEQUENCE</scope>
    <source>
        <strain evidence="1">CBHHK182m</strain>
    </source>
</reference>
<sequence length="126" mass="13247">MLTISLQLKLQCWDTAGTESFRSITRSYYRGAAGESFSCVLCFLGREAGLRARAALAPTTSGPKYAGIPGLGAHPFAAGLAAACCRAWRGGRVWSPCVVSASCGRSWGTGHLVSGFSVWEDVRGAD</sequence>
<evidence type="ECO:0000313" key="1">
    <source>
        <dbReference type="EMBL" id="KAJ7718422.1"/>
    </source>
</evidence>
<dbReference type="Proteomes" id="UP001215598">
    <property type="component" value="Unassembled WGS sequence"/>
</dbReference>
<accession>A0AAD7MII0</accession>
<dbReference type="SUPFAM" id="SSF52540">
    <property type="entry name" value="P-loop containing nucleoside triphosphate hydrolases"/>
    <property type="match status" value="1"/>
</dbReference>
<name>A0AAD7MII0_9AGAR</name>
<dbReference type="EMBL" id="JARKIB010000265">
    <property type="protein sequence ID" value="KAJ7718422.1"/>
    <property type="molecule type" value="Genomic_DNA"/>
</dbReference>
<dbReference type="GO" id="GO:0003924">
    <property type="term" value="F:GTPase activity"/>
    <property type="evidence" value="ECO:0007669"/>
    <property type="project" value="InterPro"/>
</dbReference>
<dbReference type="InterPro" id="IPR027417">
    <property type="entry name" value="P-loop_NTPase"/>
</dbReference>
<dbReference type="Pfam" id="PF00071">
    <property type="entry name" value="Ras"/>
    <property type="match status" value="1"/>
</dbReference>
<dbReference type="Gene3D" id="3.40.50.300">
    <property type="entry name" value="P-loop containing nucleotide triphosphate hydrolases"/>
    <property type="match status" value="1"/>
</dbReference>
<evidence type="ECO:0000313" key="2">
    <source>
        <dbReference type="Proteomes" id="UP001215598"/>
    </source>
</evidence>
<gene>
    <name evidence="1" type="ORF">B0H16DRAFT_1337420</name>
</gene>
<dbReference type="GO" id="GO:0005525">
    <property type="term" value="F:GTP binding"/>
    <property type="evidence" value="ECO:0007669"/>
    <property type="project" value="InterPro"/>
</dbReference>